<keyword evidence="3" id="KW-1185">Reference proteome</keyword>
<gene>
    <name evidence="2" type="ORF">D0Y65_023987</name>
</gene>
<organism evidence="2 3">
    <name type="scientific">Glycine soja</name>
    <name type="common">Wild soybean</name>
    <dbReference type="NCBI Taxonomy" id="3848"/>
    <lineage>
        <taxon>Eukaryota</taxon>
        <taxon>Viridiplantae</taxon>
        <taxon>Streptophyta</taxon>
        <taxon>Embryophyta</taxon>
        <taxon>Tracheophyta</taxon>
        <taxon>Spermatophyta</taxon>
        <taxon>Magnoliopsida</taxon>
        <taxon>eudicotyledons</taxon>
        <taxon>Gunneridae</taxon>
        <taxon>Pentapetalae</taxon>
        <taxon>rosids</taxon>
        <taxon>fabids</taxon>
        <taxon>Fabales</taxon>
        <taxon>Fabaceae</taxon>
        <taxon>Papilionoideae</taxon>
        <taxon>50 kb inversion clade</taxon>
        <taxon>NPAAA clade</taxon>
        <taxon>indigoferoid/millettioid clade</taxon>
        <taxon>Phaseoleae</taxon>
        <taxon>Glycine</taxon>
        <taxon>Glycine subgen. Soja</taxon>
    </lineage>
</organism>
<feature type="region of interest" description="Disordered" evidence="1">
    <location>
        <begin position="199"/>
        <end position="227"/>
    </location>
</feature>
<evidence type="ECO:0000313" key="2">
    <source>
        <dbReference type="EMBL" id="RZB91805.1"/>
    </source>
</evidence>
<name>A0A445J0D9_GLYSO</name>
<dbReference type="Proteomes" id="UP000289340">
    <property type="component" value="Chromosome 9"/>
</dbReference>
<dbReference type="AlphaFoldDB" id="A0A445J0D9"/>
<comment type="caution">
    <text evidence="2">The sequence shown here is derived from an EMBL/GenBank/DDBJ whole genome shotgun (WGS) entry which is preliminary data.</text>
</comment>
<protein>
    <submittedName>
        <fullName evidence="2">Uncharacterized protein</fullName>
    </submittedName>
</protein>
<reference evidence="2 3" key="1">
    <citation type="submission" date="2018-09" db="EMBL/GenBank/DDBJ databases">
        <title>A high-quality reference genome of wild soybean provides a powerful tool to mine soybean genomes.</title>
        <authorList>
            <person name="Xie M."/>
            <person name="Chung C.Y.L."/>
            <person name="Li M.-W."/>
            <person name="Wong F.-L."/>
            <person name="Chan T.-F."/>
            <person name="Lam H.-M."/>
        </authorList>
    </citation>
    <scope>NUCLEOTIDE SEQUENCE [LARGE SCALE GENOMIC DNA]</scope>
    <source>
        <strain evidence="3">cv. W05</strain>
        <tissue evidence="2">Hypocotyl of etiolated seedlings</tissue>
    </source>
</reference>
<evidence type="ECO:0000313" key="3">
    <source>
        <dbReference type="Proteomes" id="UP000289340"/>
    </source>
</evidence>
<accession>A0A445J0D9</accession>
<proteinExistence type="predicted"/>
<feature type="compositionally biased region" description="Basic and acidic residues" evidence="1">
    <location>
        <begin position="203"/>
        <end position="227"/>
    </location>
</feature>
<evidence type="ECO:0000256" key="1">
    <source>
        <dbReference type="SAM" id="MobiDB-lite"/>
    </source>
</evidence>
<dbReference type="EMBL" id="QZWG01000009">
    <property type="protein sequence ID" value="RZB91805.1"/>
    <property type="molecule type" value="Genomic_DNA"/>
</dbReference>
<sequence length="311" mass="33965">MTLLLSNILPSDRNANLPLQKYQLVCVVPTWVSMHMVQLISDTIYCLQGSHPQRHPVDPKKSNRALGFSALVTGLYQSYRGSRLQDTQWTRRSPTGSWSCQALITGLCQFYGVPVTSSKGIMPPTNRAFIKKYCAPRQAQGETPQQHWDGRQNAFALYRGKRREAKPLRFGGKEAMPALRDEGIGIEGEPALEGLELADAEGGGERDVGGEQSGERGKKEAKSWESKAETERHLASMAESLTNPPSQNPPQAVVIAIAGKTPNPFSLSSSSLITPQPVVSSSPYPKTSSSCDCHKPATTLLHEFVFVTSSI</sequence>